<gene>
    <name evidence="1" type="ORF">C4K46_03750</name>
</gene>
<dbReference type="InterPro" id="IPR006379">
    <property type="entry name" value="HAD-SF_hydro_IIB"/>
</dbReference>
<sequence length="273" mass="31197">MDIKVIATDMDGTFLNSKNDYQRQRFAQLFVRLKDKQIKFVPISGNQYYQIRSFFPQLDEQMTIVGENGAYIVEEGRFIKSYRLPLKLVRIILDYLISHGLEREMILCGERASYILKDVQPKARDFFAIYCQRLEDVASFDQLPQDHFLKFSFNTPLDITQKVIDDLHQVLGQEIEAVTTGHGNIDIIARGTHKGRALSYLLKRWGYGPQNLMAFGDSNNDLQMLELADYSYAMANADPAALATAKFQTASNDQAGVLEAIEAYLDRLEKDKS</sequence>
<protein>
    <submittedName>
        <fullName evidence="1">Hydrolase</fullName>
    </submittedName>
</protein>
<proteinExistence type="predicted"/>
<dbReference type="CDD" id="cd07518">
    <property type="entry name" value="HAD_YbiV-Like"/>
    <property type="match status" value="1"/>
</dbReference>
<dbReference type="SUPFAM" id="SSF56784">
    <property type="entry name" value="HAD-like"/>
    <property type="match status" value="1"/>
</dbReference>
<dbReference type="RefSeq" id="WP_209627541.1">
    <property type="nucleotide sequence ID" value="NZ_PRDG01000002.1"/>
</dbReference>
<dbReference type="InterPro" id="IPR000150">
    <property type="entry name" value="Cof"/>
</dbReference>
<dbReference type="PANTHER" id="PTHR10000">
    <property type="entry name" value="PHOSPHOSERINE PHOSPHATASE"/>
    <property type="match status" value="1"/>
</dbReference>
<organism evidence="1 2">
    <name type="scientific">Streptococcus oricebi</name>
    <dbReference type="NCBI Taxonomy" id="1547447"/>
    <lineage>
        <taxon>Bacteria</taxon>
        <taxon>Bacillati</taxon>
        <taxon>Bacillota</taxon>
        <taxon>Bacilli</taxon>
        <taxon>Lactobacillales</taxon>
        <taxon>Streptococcaceae</taxon>
        <taxon>Streptococcus</taxon>
    </lineage>
</organism>
<dbReference type="NCBIfam" id="TIGR01484">
    <property type="entry name" value="HAD-SF-IIB"/>
    <property type="match status" value="1"/>
</dbReference>
<evidence type="ECO:0000313" key="1">
    <source>
        <dbReference type="EMBL" id="MBP2623051.1"/>
    </source>
</evidence>
<dbReference type="SFLD" id="SFLDG01140">
    <property type="entry name" value="C2.B:_Phosphomannomutase_and_P"/>
    <property type="match status" value="1"/>
</dbReference>
<evidence type="ECO:0000313" key="2">
    <source>
        <dbReference type="Proteomes" id="UP001519296"/>
    </source>
</evidence>
<dbReference type="InterPro" id="IPR023214">
    <property type="entry name" value="HAD_sf"/>
</dbReference>
<dbReference type="SFLD" id="SFLDS00003">
    <property type="entry name" value="Haloacid_Dehalogenase"/>
    <property type="match status" value="1"/>
</dbReference>
<dbReference type="InterPro" id="IPR036412">
    <property type="entry name" value="HAD-like_sf"/>
</dbReference>
<comment type="caution">
    <text evidence="1">The sequence shown here is derived from an EMBL/GenBank/DDBJ whole genome shotgun (WGS) entry which is preliminary data.</text>
</comment>
<dbReference type="PROSITE" id="PS01229">
    <property type="entry name" value="COF_2"/>
    <property type="match status" value="1"/>
</dbReference>
<dbReference type="GO" id="GO:0016787">
    <property type="term" value="F:hydrolase activity"/>
    <property type="evidence" value="ECO:0007669"/>
    <property type="project" value="UniProtKB-KW"/>
</dbReference>
<dbReference type="Pfam" id="PF08282">
    <property type="entry name" value="Hydrolase_3"/>
    <property type="match status" value="1"/>
</dbReference>
<dbReference type="PANTHER" id="PTHR10000:SF53">
    <property type="entry name" value="5-AMINO-6-(5-PHOSPHO-D-RIBITYLAMINO)URACIL PHOSPHATASE YBJI-RELATED"/>
    <property type="match status" value="1"/>
</dbReference>
<accession>A0ABS5B3G3</accession>
<dbReference type="Gene3D" id="3.40.50.1000">
    <property type="entry name" value="HAD superfamily/HAD-like"/>
    <property type="match status" value="1"/>
</dbReference>
<dbReference type="Proteomes" id="UP001519296">
    <property type="component" value="Unassembled WGS sequence"/>
</dbReference>
<dbReference type="EMBL" id="PRDG01000002">
    <property type="protein sequence ID" value="MBP2623051.1"/>
    <property type="molecule type" value="Genomic_DNA"/>
</dbReference>
<dbReference type="SFLD" id="SFLDG01144">
    <property type="entry name" value="C2.B.4:_PGP_Like"/>
    <property type="match status" value="1"/>
</dbReference>
<keyword evidence="1" id="KW-0378">Hydrolase</keyword>
<reference evidence="1 2" key="1">
    <citation type="submission" date="2018-02" db="EMBL/GenBank/DDBJ databases">
        <title>Draft genome sequence of Streptococcus oricebi CCUG 70868T type strain.</title>
        <authorList>
            <person name="Mendez V."/>
            <person name="Salva-Serra F."/>
            <person name="Jaen-Luchoro D."/>
            <person name="Gonzales-Siles L."/>
            <person name="Karlsson R."/>
            <person name="Engstrom-Jakobsson H."/>
            <person name="Busquets A."/>
            <person name="Gomila M."/>
            <person name="Pineiro-Iglesias B."/>
            <person name="Bennasar-Figueras A."/>
            <person name="Seeger M."/>
            <person name="Moore E."/>
        </authorList>
    </citation>
    <scope>NUCLEOTIDE SEQUENCE [LARGE SCALE GENOMIC DNA]</scope>
    <source>
        <strain evidence="1 2">CCUG 70868</strain>
    </source>
</reference>
<name>A0ABS5B3G3_9STRE</name>
<keyword evidence="2" id="KW-1185">Reference proteome</keyword>
<dbReference type="NCBIfam" id="TIGR00099">
    <property type="entry name" value="Cof-subfamily"/>
    <property type="match status" value="1"/>
</dbReference>
<dbReference type="Gene3D" id="3.30.1240.10">
    <property type="match status" value="1"/>
</dbReference>